<evidence type="ECO:0000313" key="2">
    <source>
        <dbReference type="EMBL" id="CAB1444279.1"/>
    </source>
</evidence>
<evidence type="ECO:0000256" key="1">
    <source>
        <dbReference type="SAM" id="MobiDB-lite"/>
    </source>
</evidence>
<evidence type="ECO:0000313" key="3">
    <source>
        <dbReference type="Proteomes" id="UP001153269"/>
    </source>
</evidence>
<reference evidence="2" key="1">
    <citation type="submission" date="2020-03" db="EMBL/GenBank/DDBJ databases">
        <authorList>
            <person name="Weist P."/>
        </authorList>
    </citation>
    <scope>NUCLEOTIDE SEQUENCE</scope>
</reference>
<protein>
    <submittedName>
        <fullName evidence="2">Uncharacterized protein</fullName>
    </submittedName>
</protein>
<sequence length="298" mass="32717">MGLNESDSRLQGVRGYNNSPRAATERCIEAACHAHGFPPEGSDRLHVPHAVLRPENLGDHVNHPFKQSEEHIERICLSRDIKPQMFSRFIHQVDPQPPAGSRQQKEARVPPLSVTPRAHGPRAQPLWSRRGEERDATPGTSTRHFLIKISVFPGRVRIGVELELVEFEPADGSGRLAGEPAQRGVLPAARVSGAARVWSGLSLWIHGNPLYTAMPSWPPRKSPCRRAHVVSYASFMVVVGTQSSTPCLPRLKKAGCGSVTQIICEGALVRCVLALTQTPTRRGWSRGELRDDCVSGLV</sequence>
<comment type="caution">
    <text evidence="2">The sequence shown here is derived from an EMBL/GenBank/DDBJ whole genome shotgun (WGS) entry which is preliminary data.</text>
</comment>
<dbReference type="Proteomes" id="UP001153269">
    <property type="component" value="Unassembled WGS sequence"/>
</dbReference>
<dbReference type="AlphaFoldDB" id="A0A9N7V927"/>
<feature type="region of interest" description="Disordered" evidence="1">
    <location>
        <begin position="92"/>
        <end position="140"/>
    </location>
</feature>
<dbReference type="EMBL" id="CADEAL010003334">
    <property type="protein sequence ID" value="CAB1444279.1"/>
    <property type="molecule type" value="Genomic_DNA"/>
</dbReference>
<keyword evidence="3" id="KW-1185">Reference proteome</keyword>
<organism evidence="2 3">
    <name type="scientific">Pleuronectes platessa</name>
    <name type="common">European plaice</name>
    <dbReference type="NCBI Taxonomy" id="8262"/>
    <lineage>
        <taxon>Eukaryota</taxon>
        <taxon>Metazoa</taxon>
        <taxon>Chordata</taxon>
        <taxon>Craniata</taxon>
        <taxon>Vertebrata</taxon>
        <taxon>Euteleostomi</taxon>
        <taxon>Actinopterygii</taxon>
        <taxon>Neopterygii</taxon>
        <taxon>Teleostei</taxon>
        <taxon>Neoteleostei</taxon>
        <taxon>Acanthomorphata</taxon>
        <taxon>Carangaria</taxon>
        <taxon>Pleuronectiformes</taxon>
        <taxon>Pleuronectoidei</taxon>
        <taxon>Pleuronectidae</taxon>
        <taxon>Pleuronectes</taxon>
    </lineage>
</organism>
<name>A0A9N7V927_PLEPL</name>
<accession>A0A9N7V927</accession>
<gene>
    <name evidence="2" type="ORF">PLEPLA_LOCUS31995</name>
</gene>
<proteinExistence type="predicted"/>